<dbReference type="Proteomes" id="UP000306196">
    <property type="component" value="Unassembled WGS sequence"/>
</dbReference>
<name>A0A5R8KB66_9BACT</name>
<dbReference type="AlphaFoldDB" id="A0A5R8KB66"/>
<keyword evidence="1" id="KW-1133">Transmembrane helix</keyword>
<comment type="caution">
    <text evidence="2">The sequence shown here is derived from an EMBL/GenBank/DDBJ whole genome shotgun (WGS) entry which is preliminary data.</text>
</comment>
<sequence>MPLTELVCPHCESTVEVQVTSVTRSRECPHCGRLIVLQFATKVTGSKRRALLMPTKEISRASGAPVAAAVQPISLENDVQKRLMHDPEVRSIASILRVGIFVVLGLVVVLMAGHWLKWWPWLNGGDEATVASTNVSREPVGKSSRAELAKDGVVQLTGNAEMDAALLRAQEFLEAKTVEDRLKLVRDRELMEEKIRGYYAAKGDGPIAYERVLPDRGAVAGSTSFIFQVVLPTGAERQMMLTTPAGGKPVVDWSSFVVYSDMDWVEWMKEKPTSPRVFRVLAARDEFFAGSFSDTDTLRCLKLFDPLSKDSPPIFAYYERASPVGREMEFVMSQSGGQALPMTLALRYPPYGSAENQVWVEERIAEGWVARGR</sequence>
<evidence type="ECO:0000313" key="3">
    <source>
        <dbReference type="Proteomes" id="UP000306196"/>
    </source>
</evidence>
<reference evidence="2 3" key="1">
    <citation type="submission" date="2019-05" db="EMBL/GenBank/DDBJ databases">
        <title>Verrucobacter flavum gen. nov., sp. nov. a new member of the family Verrucomicrobiaceae.</title>
        <authorList>
            <person name="Szuroczki S."/>
            <person name="Abbaszade G."/>
            <person name="Szabo A."/>
            <person name="Felfoldi T."/>
            <person name="Schumann P."/>
            <person name="Boka K."/>
            <person name="Keki Z."/>
            <person name="Toumi M."/>
            <person name="Toth E."/>
        </authorList>
    </citation>
    <scope>NUCLEOTIDE SEQUENCE [LARGE SCALE GENOMIC DNA]</scope>
    <source>
        <strain evidence="2 3">MG-N-17</strain>
    </source>
</reference>
<proteinExistence type="predicted"/>
<organism evidence="2 3">
    <name type="scientific">Phragmitibacter flavus</name>
    <dbReference type="NCBI Taxonomy" id="2576071"/>
    <lineage>
        <taxon>Bacteria</taxon>
        <taxon>Pseudomonadati</taxon>
        <taxon>Verrucomicrobiota</taxon>
        <taxon>Verrucomicrobiia</taxon>
        <taxon>Verrucomicrobiales</taxon>
        <taxon>Verrucomicrobiaceae</taxon>
        <taxon>Phragmitibacter</taxon>
    </lineage>
</organism>
<keyword evidence="1" id="KW-0812">Transmembrane</keyword>
<evidence type="ECO:0000256" key="1">
    <source>
        <dbReference type="SAM" id="Phobius"/>
    </source>
</evidence>
<accession>A0A5R8KB66</accession>
<keyword evidence="1" id="KW-0472">Membrane</keyword>
<gene>
    <name evidence="2" type="ORF">FEM03_20870</name>
</gene>
<keyword evidence="3" id="KW-1185">Reference proteome</keyword>
<feature type="transmembrane region" description="Helical" evidence="1">
    <location>
        <begin position="92"/>
        <end position="112"/>
    </location>
</feature>
<dbReference type="OrthoDB" id="181834at2"/>
<evidence type="ECO:0000313" key="2">
    <source>
        <dbReference type="EMBL" id="TLD68789.1"/>
    </source>
</evidence>
<dbReference type="EMBL" id="VAUV01000019">
    <property type="protein sequence ID" value="TLD68789.1"/>
    <property type="molecule type" value="Genomic_DNA"/>
</dbReference>
<dbReference type="RefSeq" id="WP_138088250.1">
    <property type="nucleotide sequence ID" value="NZ_VAUV01000019.1"/>
</dbReference>
<protein>
    <submittedName>
        <fullName evidence="2">Uncharacterized protein</fullName>
    </submittedName>
</protein>